<keyword id="KW-0903">Direct protein sequencing</keyword>
<accession>Q9R5E6</accession>
<dbReference type="AlphaFoldDB" id="Q9R5E6"/>
<sequence length="28" mass="3030">MTPEAAYQDLLEFQRETAYLGSLGALAA</sequence>
<protein>
    <submittedName>
        <fullName>Carboxypeptidase TAQ</fullName>
    </submittedName>
</protein>
<proteinExistence type="evidence at protein level"/>
<organism>
    <name type="scientific">Thermus aquaticus</name>
    <dbReference type="NCBI Taxonomy" id="271"/>
    <lineage>
        <taxon>Bacteria</taxon>
        <taxon>Thermotogati</taxon>
        <taxon>Deinococcota</taxon>
        <taxon>Deinococci</taxon>
        <taxon>Thermales</taxon>
        <taxon>Thermaceae</taxon>
        <taxon>Thermus</taxon>
    </lineage>
</organism>
<reference key="1">
    <citation type="journal article" date="1992" name="Biosci. Biotechnol. Biochem.">
        <title>Purification and characterization of a thermostable carboxypeptidase (carboxypeptidase Taq) from Thermus aquaticus YT-1.</title>
        <authorList>
            <person name="Lee S.-H."/>
            <person name="Minagawa E."/>
            <person name="Taguchi H."/>
            <person name="Matsuzawa H."/>
            <person name="Ohta T."/>
            <person name="Kaminogawa S."/>
            <person name="Yamauchi K."/>
        </authorList>
    </citation>
    <scope>PROTEIN SEQUENCE</scope>
</reference>
<name>Q9R5E6_THEAQ</name>